<evidence type="ECO:0000313" key="4">
    <source>
        <dbReference type="Proteomes" id="UP000294641"/>
    </source>
</evidence>
<reference evidence="2 4" key="2">
    <citation type="submission" date="2019-03" db="EMBL/GenBank/DDBJ databases">
        <title>Genomic Encyclopedia of Type Strains, Phase IV (KMG-IV): sequencing the most valuable type-strain genomes for metagenomic binning, comparative biology and taxonomic classification.</title>
        <authorList>
            <person name="Goeker M."/>
        </authorList>
    </citation>
    <scope>NUCLEOTIDE SEQUENCE [LARGE SCALE GENOMIC DNA]</scope>
    <source>
        <strain evidence="2 4">DSM 20580</strain>
    </source>
</reference>
<dbReference type="Proteomes" id="UP000294641">
    <property type="component" value="Unassembled WGS sequence"/>
</dbReference>
<dbReference type="EMBL" id="UGNP01000001">
    <property type="protein sequence ID" value="STX09375.1"/>
    <property type="molecule type" value="Genomic_DNA"/>
</dbReference>
<protein>
    <submittedName>
        <fullName evidence="1">Uncharacterized protein</fullName>
    </submittedName>
</protein>
<evidence type="ECO:0000313" key="2">
    <source>
        <dbReference type="EMBL" id="TDR37451.1"/>
    </source>
</evidence>
<reference evidence="1 3" key="1">
    <citation type="submission" date="2018-06" db="EMBL/GenBank/DDBJ databases">
        <authorList>
            <consortium name="Pathogen Informatics"/>
            <person name="Doyle S."/>
        </authorList>
    </citation>
    <scope>NUCLEOTIDE SEQUENCE [LARGE SCALE GENOMIC DNA]</scope>
    <source>
        <strain evidence="1 3">NCTC10597</strain>
    </source>
</reference>
<accession>A0A8B4Q9J5</accession>
<dbReference type="AlphaFoldDB" id="A0A8B4Q9J5"/>
<evidence type="ECO:0000313" key="1">
    <source>
        <dbReference type="EMBL" id="STX09375.1"/>
    </source>
</evidence>
<gene>
    <name evidence="2" type="ORF">DFR61_12047</name>
    <name evidence="1" type="ORF">NCTC10597_01048</name>
</gene>
<name>A0A8B4Q9J5_9BACL</name>
<evidence type="ECO:0000313" key="3">
    <source>
        <dbReference type="Proteomes" id="UP000254330"/>
    </source>
</evidence>
<organism evidence="1 3">
    <name type="scientific">Kurthia zopfii</name>
    <dbReference type="NCBI Taxonomy" id="1650"/>
    <lineage>
        <taxon>Bacteria</taxon>
        <taxon>Bacillati</taxon>
        <taxon>Bacillota</taxon>
        <taxon>Bacilli</taxon>
        <taxon>Bacillales</taxon>
        <taxon>Caryophanaceae</taxon>
        <taxon>Kurthia</taxon>
    </lineage>
</organism>
<dbReference type="Proteomes" id="UP000254330">
    <property type="component" value="Unassembled WGS sequence"/>
</dbReference>
<dbReference type="EMBL" id="SNZG01000020">
    <property type="protein sequence ID" value="TDR37451.1"/>
    <property type="molecule type" value="Genomic_DNA"/>
</dbReference>
<comment type="caution">
    <text evidence="1">The sequence shown here is derived from an EMBL/GenBank/DDBJ whole genome shotgun (WGS) entry which is preliminary data.</text>
</comment>
<proteinExistence type="predicted"/>
<sequence length="53" mass="5598">MNKLLGIIGIILIIVAIILNRTHAVDSGITFILGIIAGTLVGKLFEGKKEPAK</sequence>
<keyword evidence="4" id="KW-1185">Reference proteome</keyword>
<dbReference type="RefSeq" id="WP_166636111.1">
    <property type="nucleotide sequence ID" value="NZ_BJUE01000013.1"/>
</dbReference>